<evidence type="ECO:0000256" key="5">
    <source>
        <dbReference type="PROSITE-ProRule" id="PRU01091"/>
    </source>
</evidence>
<feature type="DNA-binding region" description="OmpR/PhoB-type" evidence="5">
    <location>
        <begin position="1"/>
        <end position="105"/>
    </location>
</feature>
<dbReference type="SUPFAM" id="SSF48452">
    <property type="entry name" value="TPR-like"/>
    <property type="match status" value="1"/>
</dbReference>
<keyword evidence="2" id="KW-0805">Transcription regulation</keyword>
<protein>
    <submittedName>
        <fullName evidence="7">BTAD domain-containing putative transcriptional regulator</fullName>
    </submittedName>
</protein>
<evidence type="ECO:0000259" key="6">
    <source>
        <dbReference type="PROSITE" id="PS51755"/>
    </source>
</evidence>
<dbReference type="Pfam" id="PF03704">
    <property type="entry name" value="BTAD"/>
    <property type="match status" value="1"/>
</dbReference>
<dbReference type="InterPro" id="IPR036388">
    <property type="entry name" value="WH-like_DNA-bd_sf"/>
</dbReference>
<dbReference type="Gene3D" id="1.10.10.10">
    <property type="entry name" value="Winged helix-like DNA-binding domain superfamily/Winged helix DNA-binding domain"/>
    <property type="match status" value="1"/>
</dbReference>
<dbReference type="InterPro" id="IPR051677">
    <property type="entry name" value="AfsR-DnrI-RedD_regulator"/>
</dbReference>
<evidence type="ECO:0000313" key="8">
    <source>
        <dbReference type="Proteomes" id="UP001597046"/>
    </source>
</evidence>
<keyword evidence="4" id="KW-0804">Transcription</keyword>
<dbReference type="PANTHER" id="PTHR35807">
    <property type="entry name" value="TRANSCRIPTIONAL REGULATOR REDD-RELATED"/>
    <property type="match status" value="1"/>
</dbReference>
<dbReference type="InterPro" id="IPR005158">
    <property type="entry name" value="BTAD"/>
</dbReference>
<keyword evidence="8" id="KW-1185">Reference proteome</keyword>
<feature type="domain" description="OmpR/PhoB-type" evidence="6">
    <location>
        <begin position="1"/>
        <end position="105"/>
    </location>
</feature>
<dbReference type="PROSITE" id="PS51755">
    <property type="entry name" value="OMPR_PHOB"/>
    <property type="match status" value="1"/>
</dbReference>
<evidence type="ECO:0000256" key="2">
    <source>
        <dbReference type="ARBA" id="ARBA00023015"/>
    </source>
</evidence>
<sequence length="253" mass="27295">MRRPDERLTIRLCGGLTLSGGGAALGPRQLGGAKVRQVLLALCLHHETGVSKARLVELLWGVAPPHGAMATLESYVSLLRRRLEVLVGGTAGPVLTMPGGYRLDVDRVDLDIRRFRRLRVAARDGGATSAGALRRYASALAAVQAALLPEEDSVWISEARRDHDDEVLQATLDAAELALAAGAHGQAERWAAQALQRDQFSESAWLVLLRSFELRGQHADGLRAYESCRSLFAAELGCQPGARVREVFRGCSG</sequence>
<name>A0ABW3MXF5_9MICO</name>
<dbReference type="PANTHER" id="PTHR35807:SF1">
    <property type="entry name" value="TRANSCRIPTIONAL REGULATOR REDD"/>
    <property type="match status" value="1"/>
</dbReference>
<dbReference type="RefSeq" id="WP_386052514.1">
    <property type="nucleotide sequence ID" value="NZ_JBHTKH010000005.1"/>
</dbReference>
<gene>
    <name evidence="7" type="ORF">ACFQ2V_09850</name>
</gene>
<evidence type="ECO:0000256" key="4">
    <source>
        <dbReference type="ARBA" id="ARBA00023163"/>
    </source>
</evidence>
<accession>A0ABW3MXF5</accession>
<comment type="similarity">
    <text evidence="1">Belongs to the AfsR/DnrI/RedD regulatory family.</text>
</comment>
<evidence type="ECO:0000256" key="1">
    <source>
        <dbReference type="ARBA" id="ARBA00005820"/>
    </source>
</evidence>
<dbReference type="InterPro" id="IPR011990">
    <property type="entry name" value="TPR-like_helical_dom_sf"/>
</dbReference>
<dbReference type="Proteomes" id="UP001597046">
    <property type="component" value="Unassembled WGS sequence"/>
</dbReference>
<dbReference type="SUPFAM" id="SSF46894">
    <property type="entry name" value="C-terminal effector domain of the bipartite response regulators"/>
    <property type="match status" value="1"/>
</dbReference>
<dbReference type="SMART" id="SM00862">
    <property type="entry name" value="Trans_reg_C"/>
    <property type="match status" value="1"/>
</dbReference>
<dbReference type="SMART" id="SM01043">
    <property type="entry name" value="BTAD"/>
    <property type="match status" value="1"/>
</dbReference>
<dbReference type="InterPro" id="IPR001867">
    <property type="entry name" value="OmpR/PhoB-type_DNA-bd"/>
</dbReference>
<proteinExistence type="inferred from homology"/>
<dbReference type="Gene3D" id="1.25.40.10">
    <property type="entry name" value="Tetratricopeptide repeat domain"/>
    <property type="match status" value="1"/>
</dbReference>
<keyword evidence="3 5" id="KW-0238">DNA-binding</keyword>
<dbReference type="InterPro" id="IPR016032">
    <property type="entry name" value="Sig_transdc_resp-reg_C-effctor"/>
</dbReference>
<evidence type="ECO:0000313" key="7">
    <source>
        <dbReference type="EMBL" id="MFD1054607.1"/>
    </source>
</evidence>
<dbReference type="Pfam" id="PF00486">
    <property type="entry name" value="Trans_reg_C"/>
    <property type="match status" value="1"/>
</dbReference>
<dbReference type="EMBL" id="JBHTKH010000005">
    <property type="protein sequence ID" value="MFD1054607.1"/>
    <property type="molecule type" value="Genomic_DNA"/>
</dbReference>
<reference evidence="8" key="1">
    <citation type="journal article" date="2019" name="Int. J. Syst. Evol. Microbiol.">
        <title>The Global Catalogue of Microorganisms (GCM) 10K type strain sequencing project: providing services to taxonomists for standard genome sequencing and annotation.</title>
        <authorList>
            <consortium name="The Broad Institute Genomics Platform"/>
            <consortium name="The Broad Institute Genome Sequencing Center for Infectious Disease"/>
            <person name="Wu L."/>
            <person name="Ma J."/>
        </authorList>
    </citation>
    <scope>NUCLEOTIDE SEQUENCE [LARGE SCALE GENOMIC DNA]</scope>
    <source>
        <strain evidence="8">CCUG 57508</strain>
    </source>
</reference>
<comment type="caution">
    <text evidence="7">The sequence shown here is derived from an EMBL/GenBank/DDBJ whole genome shotgun (WGS) entry which is preliminary data.</text>
</comment>
<evidence type="ECO:0000256" key="3">
    <source>
        <dbReference type="ARBA" id="ARBA00023125"/>
    </source>
</evidence>
<organism evidence="7 8">
    <name type="scientific">Terrabacter terrigena</name>
    <dbReference type="NCBI Taxonomy" id="574718"/>
    <lineage>
        <taxon>Bacteria</taxon>
        <taxon>Bacillati</taxon>
        <taxon>Actinomycetota</taxon>
        <taxon>Actinomycetes</taxon>
        <taxon>Micrococcales</taxon>
        <taxon>Intrasporangiaceae</taxon>
        <taxon>Terrabacter</taxon>
    </lineage>
</organism>